<evidence type="ECO:0000256" key="10">
    <source>
        <dbReference type="ARBA" id="ARBA00022840"/>
    </source>
</evidence>
<evidence type="ECO:0000256" key="14">
    <source>
        <dbReference type="SAM" id="Phobius"/>
    </source>
</evidence>
<dbReference type="InterPro" id="IPR003594">
    <property type="entry name" value="HATPase_dom"/>
</dbReference>
<dbReference type="SUPFAM" id="SSF55874">
    <property type="entry name" value="ATPase domain of HSP90 chaperone/DNA topoisomerase II/histidine kinase"/>
    <property type="match status" value="1"/>
</dbReference>
<keyword evidence="7 14" id="KW-0812">Transmembrane</keyword>
<evidence type="ECO:0000313" key="17">
    <source>
        <dbReference type="Proteomes" id="UP000886805"/>
    </source>
</evidence>
<feature type="transmembrane region" description="Helical" evidence="14">
    <location>
        <begin position="161"/>
        <end position="182"/>
    </location>
</feature>
<proteinExistence type="predicted"/>
<evidence type="ECO:0000256" key="13">
    <source>
        <dbReference type="ARBA" id="ARBA00023136"/>
    </source>
</evidence>
<keyword evidence="11 14" id="KW-1133">Transmembrane helix</keyword>
<comment type="subcellular location">
    <subcellularLocation>
        <location evidence="2">Cell membrane</location>
        <topology evidence="2">Multi-pass membrane protein</topology>
    </subcellularLocation>
</comment>
<dbReference type="Pfam" id="PF00512">
    <property type="entry name" value="HisKA"/>
    <property type="match status" value="1"/>
</dbReference>
<dbReference type="PANTHER" id="PTHR45528:SF1">
    <property type="entry name" value="SENSOR HISTIDINE KINASE CPXA"/>
    <property type="match status" value="1"/>
</dbReference>
<dbReference type="GO" id="GO:0005886">
    <property type="term" value="C:plasma membrane"/>
    <property type="evidence" value="ECO:0007669"/>
    <property type="project" value="UniProtKB-SubCell"/>
</dbReference>
<dbReference type="SMART" id="SM00387">
    <property type="entry name" value="HATPase_c"/>
    <property type="match status" value="1"/>
</dbReference>
<dbReference type="GO" id="GO:0005524">
    <property type="term" value="F:ATP binding"/>
    <property type="evidence" value="ECO:0007669"/>
    <property type="project" value="UniProtKB-KW"/>
</dbReference>
<evidence type="ECO:0000256" key="8">
    <source>
        <dbReference type="ARBA" id="ARBA00022741"/>
    </source>
</evidence>
<keyword evidence="5" id="KW-0597">Phosphoprotein</keyword>
<dbReference type="CDD" id="cd00082">
    <property type="entry name" value="HisKA"/>
    <property type="match status" value="1"/>
</dbReference>
<keyword evidence="13 14" id="KW-0472">Membrane</keyword>
<keyword evidence="9 16" id="KW-0418">Kinase</keyword>
<gene>
    <name evidence="16" type="ORF">H9849_05045</name>
</gene>
<organism evidence="16 17">
    <name type="scientific">Candidatus Anaerobutyricum stercoripullorum</name>
    <dbReference type="NCBI Taxonomy" id="2838456"/>
    <lineage>
        <taxon>Bacteria</taxon>
        <taxon>Bacillati</taxon>
        <taxon>Bacillota</taxon>
        <taxon>Clostridia</taxon>
        <taxon>Lachnospirales</taxon>
        <taxon>Lachnospiraceae</taxon>
        <taxon>Anaerobutyricum</taxon>
    </lineage>
</organism>
<evidence type="ECO:0000256" key="11">
    <source>
        <dbReference type="ARBA" id="ARBA00022989"/>
    </source>
</evidence>
<dbReference type="PROSITE" id="PS50109">
    <property type="entry name" value="HIS_KIN"/>
    <property type="match status" value="1"/>
</dbReference>
<dbReference type="PANTHER" id="PTHR45528">
    <property type="entry name" value="SENSOR HISTIDINE KINASE CPXA"/>
    <property type="match status" value="1"/>
</dbReference>
<dbReference type="SMART" id="SM00388">
    <property type="entry name" value="HisKA"/>
    <property type="match status" value="1"/>
</dbReference>
<keyword evidence="10" id="KW-0067">ATP-binding</keyword>
<dbReference type="Gene3D" id="1.10.287.130">
    <property type="match status" value="1"/>
</dbReference>
<dbReference type="SUPFAM" id="SSF47384">
    <property type="entry name" value="Homodimeric domain of signal transducing histidine kinase"/>
    <property type="match status" value="1"/>
</dbReference>
<dbReference type="Pfam" id="PF02518">
    <property type="entry name" value="HATPase_c"/>
    <property type="match status" value="1"/>
</dbReference>
<evidence type="ECO:0000313" key="16">
    <source>
        <dbReference type="EMBL" id="HIX72370.1"/>
    </source>
</evidence>
<dbReference type="GO" id="GO:0000155">
    <property type="term" value="F:phosphorelay sensor kinase activity"/>
    <property type="evidence" value="ECO:0007669"/>
    <property type="project" value="InterPro"/>
</dbReference>
<dbReference type="EC" id="2.7.13.3" evidence="3"/>
<keyword evidence="4" id="KW-1003">Cell membrane</keyword>
<dbReference type="AlphaFoldDB" id="A0A9D2BDD6"/>
<evidence type="ECO:0000256" key="9">
    <source>
        <dbReference type="ARBA" id="ARBA00022777"/>
    </source>
</evidence>
<dbReference type="InterPro" id="IPR050398">
    <property type="entry name" value="HssS/ArlS-like"/>
</dbReference>
<evidence type="ECO:0000256" key="6">
    <source>
        <dbReference type="ARBA" id="ARBA00022679"/>
    </source>
</evidence>
<feature type="domain" description="Histidine kinase" evidence="15">
    <location>
        <begin position="246"/>
        <end position="468"/>
    </location>
</feature>
<comment type="caution">
    <text evidence="16">The sequence shown here is derived from an EMBL/GenBank/DDBJ whole genome shotgun (WGS) entry which is preliminary data.</text>
</comment>
<name>A0A9D2BDD6_9FIRM</name>
<evidence type="ECO:0000256" key="12">
    <source>
        <dbReference type="ARBA" id="ARBA00023012"/>
    </source>
</evidence>
<dbReference type="Gene3D" id="3.30.565.10">
    <property type="entry name" value="Histidine kinase-like ATPase, C-terminal domain"/>
    <property type="match status" value="1"/>
</dbReference>
<evidence type="ECO:0000256" key="3">
    <source>
        <dbReference type="ARBA" id="ARBA00012438"/>
    </source>
</evidence>
<reference evidence="16" key="2">
    <citation type="submission" date="2021-04" db="EMBL/GenBank/DDBJ databases">
        <authorList>
            <person name="Gilroy R."/>
        </authorList>
    </citation>
    <scope>NUCLEOTIDE SEQUENCE</scope>
    <source>
        <strain evidence="16">ChiSxjej3B15-1167</strain>
    </source>
</reference>
<dbReference type="InterPro" id="IPR003661">
    <property type="entry name" value="HisK_dim/P_dom"/>
</dbReference>
<evidence type="ECO:0000259" key="15">
    <source>
        <dbReference type="PROSITE" id="PS50109"/>
    </source>
</evidence>
<protein>
    <recommendedName>
        <fullName evidence="3">histidine kinase</fullName>
        <ecNumber evidence="3">2.7.13.3</ecNumber>
    </recommendedName>
</protein>
<evidence type="ECO:0000256" key="4">
    <source>
        <dbReference type="ARBA" id="ARBA00022475"/>
    </source>
</evidence>
<dbReference type="EMBL" id="DXEQ01000136">
    <property type="protein sequence ID" value="HIX72370.1"/>
    <property type="molecule type" value="Genomic_DNA"/>
</dbReference>
<dbReference type="InterPro" id="IPR036097">
    <property type="entry name" value="HisK_dim/P_sf"/>
</dbReference>
<evidence type="ECO:0000256" key="2">
    <source>
        <dbReference type="ARBA" id="ARBA00004651"/>
    </source>
</evidence>
<comment type="catalytic activity">
    <reaction evidence="1">
        <text>ATP + protein L-histidine = ADP + protein N-phospho-L-histidine.</text>
        <dbReference type="EC" id="2.7.13.3"/>
    </reaction>
</comment>
<keyword evidence="8" id="KW-0547">Nucleotide-binding</keyword>
<evidence type="ECO:0000256" key="7">
    <source>
        <dbReference type="ARBA" id="ARBA00022692"/>
    </source>
</evidence>
<evidence type="ECO:0000256" key="5">
    <source>
        <dbReference type="ARBA" id="ARBA00022553"/>
    </source>
</evidence>
<feature type="transmembrane region" description="Helical" evidence="14">
    <location>
        <begin position="12"/>
        <end position="35"/>
    </location>
</feature>
<sequence length="468" mass="52801">MKTFLRGIRRYLLSAFLIILLILISNVAIFFYIIYTRAENSGATGAALRQTMETVGQEIASNPVHTLSEEGKKELKDCGFVWGMALDEEGNVVWDWRLPDDLPRQYGLSDVASFSRWYLEDYPVRVWGVKGLLLVCAQSPEEVSMYSVPMSVRQIESLPRLAQLFVAVNLAVILLFVLIFGWKFYASVKPISDGIEKLSRKEPVHLKEKGAVRELAEKINQTSRLLSEQEEKLSRRDQARSDWIAGVSHDIRTPLTLIVGYAERLAEDSSLGRQEQEMAAAIGRQSGLIRQLIENLNLTSKLSYDTFPLHLSECSPAGVLRECVADLYNQGLQPEYSIELTVTEAAEKIRVEADVPLMKRAIHNVIGNSIRHNPEGCQISVRLTCDGQRLHYVFRDSGPGIPDEIVACLEAEEEDEKTTHRDSARRDAVNKPHIMGMRLTKQIVELHGGKVFYYKRKNGNYDCGFVIG</sequence>
<evidence type="ECO:0000256" key="1">
    <source>
        <dbReference type="ARBA" id="ARBA00000085"/>
    </source>
</evidence>
<keyword evidence="12" id="KW-0902">Two-component regulatory system</keyword>
<dbReference type="InterPro" id="IPR005467">
    <property type="entry name" value="His_kinase_dom"/>
</dbReference>
<accession>A0A9D2BDD6</accession>
<reference evidence="16" key="1">
    <citation type="journal article" date="2021" name="PeerJ">
        <title>Extensive microbial diversity within the chicken gut microbiome revealed by metagenomics and culture.</title>
        <authorList>
            <person name="Gilroy R."/>
            <person name="Ravi A."/>
            <person name="Getino M."/>
            <person name="Pursley I."/>
            <person name="Horton D.L."/>
            <person name="Alikhan N.F."/>
            <person name="Baker D."/>
            <person name="Gharbi K."/>
            <person name="Hall N."/>
            <person name="Watson M."/>
            <person name="Adriaenssens E.M."/>
            <person name="Foster-Nyarko E."/>
            <person name="Jarju S."/>
            <person name="Secka A."/>
            <person name="Antonio M."/>
            <person name="Oren A."/>
            <person name="Chaudhuri R.R."/>
            <person name="La Ragione R."/>
            <person name="Hildebrand F."/>
            <person name="Pallen M.J."/>
        </authorList>
    </citation>
    <scope>NUCLEOTIDE SEQUENCE</scope>
    <source>
        <strain evidence="16">ChiSxjej3B15-1167</strain>
    </source>
</reference>
<dbReference type="InterPro" id="IPR036890">
    <property type="entry name" value="HATPase_C_sf"/>
</dbReference>
<dbReference type="Proteomes" id="UP000886805">
    <property type="component" value="Unassembled WGS sequence"/>
</dbReference>
<keyword evidence="6" id="KW-0808">Transferase</keyword>